<sequence>MSPRLVAAFAFREMHAFPKSGAARRARFVMAAELARVGKDAAAWEAAGLSAMKAGAAPPRPASCTQALVVAAMRLARGENKLAGMAARAGRSMAQEEGSRDRLAVLCGLLVAAAQAGEREFKDAVAEYGKARAYARDVGDAWIENAADQGMVQTCVAAYGRKSRQTSMAIEEAAGAADNCYGLLESTWTDALVGDDVDMETMEALADRAVVEVQGIREEDSELGWHARALGDSFVMPKAMLAAIAKSRHGQMLMAQKQPTLECVKQAQGCQMEAATLHKGLPNPFAHLGWIFEKRHELLHDDRSLLRAMRCYEKAVGMDAAHPLAARSLARLLKDSGNESEAVLVAREAVGRNPKARWAHNLIGWSRIRKIRYNEACISFRNALKGKPQLSSRAREVLYGTTVGQTVGDNDLLIDVDSWRGLSVAYMRQGMFGPAIACLEDALQLAKNPPYFVTVTVGNFGQLRESLALLLESEKSVLMQLDGQSADARNSMESILQDSRAPGTIKRYLSEALVYIAAKDWVSGCYSRATKGRICAAQLLEQTLVDHKQDMPSLNPSSLWKELGDTLVEVGTSHPKFMQELIGAAEISTALSQAEVAYMRALHYSPWEKQKRVQDAIAAMLRSAVVKNDTAYESKAVDLLSQSQLDPSVMALLVLDCAAIQEKESVQRAALEIALRVAKSVVSTKHLIALEASVATVAAQLGDIAVGAWTSVSAVSRDPSNWWGWFAVGVIREADARINGWPLAMIQSSEGAYREADKLGGGPCAVRGLLRCLIKKLEKRKDIDWNAEDSYAEACFCISTAARVGVSEPSACREVIDEFRMSKENEAKAQGQQIAESQIASEAYRHVHLYPFLPTALGVALP</sequence>
<dbReference type="PANTHER" id="PTHR15704:SF7">
    <property type="entry name" value="SUPERKILLER COMPLEX PROTEIN 3"/>
    <property type="match status" value="1"/>
</dbReference>
<reference evidence="4" key="1">
    <citation type="journal article" date="2013" name="Proc. Natl. Acad. Sci. U.S.A.">
        <title>Genome structure and metabolic features in the red seaweed Chondrus crispus shed light on evolution of the Archaeplastida.</title>
        <authorList>
            <person name="Collen J."/>
            <person name="Porcel B."/>
            <person name="Carre W."/>
            <person name="Ball S.G."/>
            <person name="Chaparro C."/>
            <person name="Tonon T."/>
            <person name="Barbeyron T."/>
            <person name="Michel G."/>
            <person name="Noel B."/>
            <person name="Valentin K."/>
            <person name="Elias M."/>
            <person name="Artiguenave F."/>
            <person name="Arun A."/>
            <person name="Aury J.M."/>
            <person name="Barbosa-Neto J.F."/>
            <person name="Bothwell J.H."/>
            <person name="Bouget F.Y."/>
            <person name="Brillet L."/>
            <person name="Cabello-Hurtado F."/>
            <person name="Capella-Gutierrez S."/>
            <person name="Charrier B."/>
            <person name="Cladiere L."/>
            <person name="Cock J.M."/>
            <person name="Coelho S.M."/>
            <person name="Colleoni C."/>
            <person name="Czjzek M."/>
            <person name="Da Silva C."/>
            <person name="Delage L."/>
            <person name="Denoeud F."/>
            <person name="Deschamps P."/>
            <person name="Dittami S.M."/>
            <person name="Gabaldon T."/>
            <person name="Gachon C.M."/>
            <person name="Groisillier A."/>
            <person name="Herve C."/>
            <person name="Jabbari K."/>
            <person name="Katinka M."/>
            <person name="Kloareg B."/>
            <person name="Kowalczyk N."/>
            <person name="Labadie K."/>
            <person name="Leblanc C."/>
            <person name="Lopez P.J."/>
            <person name="McLachlan D.H."/>
            <person name="Meslet-Cladiere L."/>
            <person name="Moustafa A."/>
            <person name="Nehr Z."/>
            <person name="Nyvall Collen P."/>
            <person name="Panaud O."/>
            <person name="Partensky F."/>
            <person name="Poulain J."/>
            <person name="Rensing S.A."/>
            <person name="Rousvoal S."/>
            <person name="Samson G."/>
            <person name="Symeonidi A."/>
            <person name="Weissenbach J."/>
            <person name="Zambounis A."/>
            <person name="Wincker P."/>
            <person name="Boyen C."/>
        </authorList>
    </citation>
    <scope>NUCLEOTIDE SEQUENCE [LARGE SCALE GENOMIC DNA]</scope>
    <source>
        <strain evidence="4">cv. Stackhouse</strain>
    </source>
</reference>
<keyword evidence="2" id="KW-0802">TPR repeat</keyword>
<dbReference type="Proteomes" id="UP000012073">
    <property type="component" value="Unassembled WGS sequence"/>
</dbReference>
<dbReference type="AlphaFoldDB" id="R7QL42"/>
<dbReference type="SUPFAM" id="SSF48452">
    <property type="entry name" value="TPR-like"/>
    <property type="match status" value="1"/>
</dbReference>
<evidence type="ECO:0000256" key="2">
    <source>
        <dbReference type="ARBA" id="ARBA00022803"/>
    </source>
</evidence>
<dbReference type="Gene3D" id="1.25.40.10">
    <property type="entry name" value="Tetratricopeptide repeat domain"/>
    <property type="match status" value="2"/>
</dbReference>
<dbReference type="GO" id="GO:0055087">
    <property type="term" value="C:Ski complex"/>
    <property type="evidence" value="ECO:0007669"/>
    <property type="project" value="InterPro"/>
</dbReference>
<dbReference type="GO" id="GO:0006401">
    <property type="term" value="P:RNA catabolic process"/>
    <property type="evidence" value="ECO:0007669"/>
    <property type="project" value="InterPro"/>
</dbReference>
<dbReference type="Gramene" id="CDF38110">
    <property type="protein sequence ID" value="CDF38110"/>
    <property type="gene ID" value="CHC_T00006295001"/>
</dbReference>
<dbReference type="GeneID" id="17325694"/>
<evidence type="ECO:0000313" key="3">
    <source>
        <dbReference type="EMBL" id="CDF38110.1"/>
    </source>
</evidence>
<dbReference type="InterPro" id="IPR039226">
    <property type="entry name" value="Ski3/TTC37"/>
</dbReference>
<evidence type="ECO:0000256" key="1">
    <source>
        <dbReference type="ARBA" id="ARBA00022737"/>
    </source>
</evidence>
<dbReference type="PANTHER" id="PTHR15704">
    <property type="entry name" value="SUPERKILLER 3 PROTEIN-RELATED"/>
    <property type="match status" value="1"/>
</dbReference>
<evidence type="ECO:0008006" key="5">
    <source>
        <dbReference type="Google" id="ProtNLM"/>
    </source>
</evidence>
<keyword evidence="4" id="KW-1185">Reference proteome</keyword>
<dbReference type="STRING" id="2769.R7QL42"/>
<dbReference type="OrthoDB" id="421075at2759"/>
<dbReference type="RefSeq" id="XP_005717979.1">
    <property type="nucleotide sequence ID" value="XM_005717922.1"/>
</dbReference>
<dbReference type="EMBL" id="HG001898">
    <property type="protein sequence ID" value="CDF38110.1"/>
    <property type="molecule type" value="Genomic_DNA"/>
</dbReference>
<proteinExistence type="predicted"/>
<evidence type="ECO:0000313" key="4">
    <source>
        <dbReference type="Proteomes" id="UP000012073"/>
    </source>
</evidence>
<organism evidence="3 4">
    <name type="scientific">Chondrus crispus</name>
    <name type="common">Carrageen Irish moss</name>
    <name type="synonym">Polymorpha crispa</name>
    <dbReference type="NCBI Taxonomy" id="2769"/>
    <lineage>
        <taxon>Eukaryota</taxon>
        <taxon>Rhodophyta</taxon>
        <taxon>Florideophyceae</taxon>
        <taxon>Rhodymeniophycidae</taxon>
        <taxon>Gigartinales</taxon>
        <taxon>Gigartinaceae</taxon>
        <taxon>Chondrus</taxon>
    </lineage>
</organism>
<dbReference type="InterPro" id="IPR011990">
    <property type="entry name" value="TPR-like_helical_dom_sf"/>
</dbReference>
<dbReference type="KEGG" id="ccp:CHC_T00006295001"/>
<name>R7QL42_CHOCR</name>
<accession>R7QL42</accession>
<gene>
    <name evidence="3" type="ORF">CHC_T00006295001</name>
</gene>
<protein>
    <recommendedName>
        <fullName evidence="5">TPR repeat-containing protein</fullName>
    </recommendedName>
</protein>
<keyword evidence="1" id="KW-0677">Repeat</keyword>